<reference evidence="1 2" key="1">
    <citation type="journal article" date="2003" name="PLoS Biol.">
        <title>The genome sequence of Caenorhabditis briggsae: a platform for comparative genomics.</title>
        <authorList>
            <person name="Stein L.D."/>
            <person name="Bao Z."/>
            <person name="Blasiar D."/>
            <person name="Blumenthal T."/>
            <person name="Brent M.R."/>
            <person name="Chen N."/>
            <person name="Chinwalla A."/>
            <person name="Clarke L."/>
            <person name="Clee C."/>
            <person name="Coghlan A."/>
            <person name="Coulson A."/>
            <person name="D'Eustachio P."/>
            <person name="Fitch D.H."/>
            <person name="Fulton L.A."/>
            <person name="Fulton R.E."/>
            <person name="Griffiths-Jones S."/>
            <person name="Harris T.W."/>
            <person name="Hillier L.W."/>
            <person name="Kamath R."/>
            <person name="Kuwabara P.E."/>
            <person name="Mardis E.R."/>
            <person name="Marra M.A."/>
            <person name="Miner T.L."/>
            <person name="Minx P."/>
            <person name="Mullikin J.C."/>
            <person name="Plumb R.W."/>
            <person name="Rogers J."/>
            <person name="Schein J.E."/>
            <person name="Sohrmann M."/>
            <person name="Spieth J."/>
            <person name="Stajich J.E."/>
            <person name="Wei C."/>
            <person name="Willey D."/>
            <person name="Wilson R.K."/>
            <person name="Durbin R."/>
            <person name="Waterston R.H."/>
        </authorList>
    </citation>
    <scope>NUCLEOTIDE SEQUENCE [LARGE SCALE GENOMIC DNA]</scope>
    <source>
        <strain evidence="1 2">AF16</strain>
    </source>
</reference>
<dbReference type="InParanoid" id="A8XIM7"/>
<gene>
    <name evidence="1 3" type="ORF">CBG13761</name>
    <name evidence="1" type="ORF">CBG_13761</name>
</gene>
<evidence type="ECO:0000313" key="1">
    <source>
        <dbReference type="EMBL" id="CAP32502.1"/>
    </source>
</evidence>
<accession>A8XIM7</accession>
<sequence length="123" mass="14142">MEISKNTKCKKRRFRNFQRDQKKTQKTIGGRRGRTYSLSDIALPSSPLHHTSLVSSLLPMRIRKREDEALGGLKFEPNFKPFFFSKLLSNDIGLLSNSHTPVTTFPSKLIIVFVKNLKYCQLA</sequence>
<dbReference type="EMBL" id="HE600943">
    <property type="protein sequence ID" value="CAP32502.1"/>
    <property type="molecule type" value="Genomic_DNA"/>
</dbReference>
<keyword evidence="2" id="KW-1185">Reference proteome</keyword>
<dbReference type="KEGG" id="cbr:CBG_13761"/>
<dbReference type="AlphaFoldDB" id="A8XIM7"/>
<dbReference type="GeneID" id="8574511"/>
<dbReference type="CTD" id="8574511"/>
<proteinExistence type="predicted"/>
<dbReference type="RefSeq" id="XP_002632515.1">
    <property type="nucleotide sequence ID" value="XM_002632469.1"/>
</dbReference>
<protein>
    <submittedName>
        <fullName evidence="1">Protein CBG13761</fullName>
    </submittedName>
</protein>
<dbReference type="Proteomes" id="UP000008549">
    <property type="component" value="Unassembled WGS sequence"/>
</dbReference>
<evidence type="ECO:0000313" key="2">
    <source>
        <dbReference type="Proteomes" id="UP000008549"/>
    </source>
</evidence>
<evidence type="ECO:0000313" key="3">
    <source>
        <dbReference type="WormBase" id="CBG13761"/>
    </source>
</evidence>
<reference evidence="1 2" key="2">
    <citation type="journal article" date="2011" name="PLoS Genet.">
        <title>Caenorhabditis briggsae recombinant inbred line genotypes reveal inter-strain incompatibility and the evolution of recombination.</title>
        <authorList>
            <person name="Ross J.A."/>
            <person name="Koboldt D.C."/>
            <person name="Staisch J.E."/>
            <person name="Chamberlin H.M."/>
            <person name="Gupta B.P."/>
            <person name="Miller R.D."/>
            <person name="Baird S.E."/>
            <person name="Haag E.S."/>
        </authorList>
    </citation>
    <scope>NUCLEOTIDE SEQUENCE [LARGE SCALE GENOMIC DNA]</scope>
    <source>
        <strain evidence="1 2">AF16</strain>
    </source>
</reference>
<name>A8XIM7_CAEBR</name>
<dbReference type="WormBase" id="CBG13761">
    <property type="protein sequence ID" value="CBP17910"/>
    <property type="gene ID" value="WBGene00034472"/>
</dbReference>
<organism evidence="1 2">
    <name type="scientific">Caenorhabditis briggsae</name>
    <dbReference type="NCBI Taxonomy" id="6238"/>
    <lineage>
        <taxon>Eukaryota</taxon>
        <taxon>Metazoa</taxon>
        <taxon>Ecdysozoa</taxon>
        <taxon>Nematoda</taxon>
        <taxon>Chromadorea</taxon>
        <taxon>Rhabditida</taxon>
        <taxon>Rhabditina</taxon>
        <taxon>Rhabditomorpha</taxon>
        <taxon>Rhabditoidea</taxon>
        <taxon>Rhabditidae</taxon>
        <taxon>Peloderinae</taxon>
        <taxon>Caenorhabditis</taxon>
    </lineage>
</organism>
<dbReference type="HOGENOM" id="CLU_2017230_0_0_1"/>